<keyword evidence="3" id="KW-1185">Reference proteome</keyword>
<protein>
    <submittedName>
        <fullName evidence="2">Stage II sporulation protein M</fullName>
    </submittedName>
</protein>
<keyword evidence="1" id="KW-0472">Membrane</keyword>
<dbReference type="InterPro" id="IPR002798">
    <property type="entry name" value="SpoIIM-like"/>
</dbReference>
<dbReference type="AlphaFoldDB" id="A0A934RFU9"/>
<gene>
    <name evidence="2" type="ORF">JIN81_12030</name>
</gene>
<reference evidence="2" key="1">
    <citation type="submission" date="2021-01" db="EMBL/GenBank/DDBJ databases">
        <title>Modified the classification status of verrucomicrobia.</title>
        <authorList>
            <person name="Feng X."/>
        </authorList>
    </citation>
    <scope>NUCLEOTIDE SEQUENCE</scope>
    <source>
        <strain evidence="2">KCTC 22201</strain>
    </source>
</reference>
<keyword evidence="1" id="KW-0812">Transmembrane</keyword>
<dbReference type="RefSeq" id="WP_200279722.1">
    <property type="nucleotide sequence ID" value="NZ_JAENII010000008.1"/>
</dbReference>
<organism evidence="2 3">
    <name type="scientific">Haloferula rosea</name>
    <dbReference type="NCBI Taxonomy" id="490093"/>
    <lineage>
        <taxon>Bacteria</taxon>
        <taxon>Pseudomonadati</taxon>
        <taxon>Verrucomicrobiota</taxon>
        <taxon>Verrucomicrobiia</taxon>
        <taxon>Verrucomicrobiales</taxon>
        <taxon>Verrucomicrobiaceae</taxon>
        <taxon>Haloferula</taxon>
    </lineage>
</organism>
<sequence>MKKGNFEERRQQAWREFDDLVGSLERRKPMAGVSELPRRFREMCADLALANHRMYGGEVVTRLNDLVIRGYKMLYRSQRKGGESFVRFVVRDFPAAVRKDWRLFWLCNLMFWVPFGVMMAMAWIDLDWVQAILGPSGMSGLEQMYGGEKEQLSYLRSEFGSNFQMFGHYIQNNVSIDFRIFAGGIVACLGTIFFLVYNGLAIGASAGYVTYACNPESFWTFVAGHSSFELIGMVIAGMAGMRLGLAVLKPGRITRAKAIGMAAKKALPLIYGAAGMTAIAAVIEGFWSAQGLPSNVKYTFGILMWLLHVAYFLLLGRGEREA</sequence>
<dbReference type="PANTHER" id="PTHR35337:SF1">
    <property type="entry name" value="SLR1478 PROTEIN"/>
    <property type="match status" value="1"/>
</dbReference>
<feature type="transmembrane region" description="Helical" evidence="1">
    <location>
        <begin position="103"/>
        <end position="124"/>
    </location>
</feature>
<dbReference type="Proteomes" id="UP000658278">
    <property type="component" value="Unassembled WGS sequence"/>
</dbReference>
<proteinExistence type="predicted"/>
<dbReference type="PANTHER" id="PTHR35337">
    <property type="entry name" value="SLR1478 PROTEIN"/>
    <property type="match status" value="1"/>
</dbReference>
<name>A0A934RFU9_9BACT</name>
<feature type="transmembrane region" description="Helical" evidence="1">
    <location>
        <begin position="269"/>
        <end position="289"/>
    </location>
</feature>
<feature type="transmembrane region" description="Helical" evidence="1">
    <location>
        <begin position="295"/>
        <end position="315"/>
    </location>
</feature>
<dbReference type="EMBL" id="JAENII010000008">
    <property type="protein sequence ID" value="MBK1827751.1"/>
    <property type="molecule type" value="Genomic_DNA"/>
</dbReference>
<accession>A0A934RFU9</accession>
<keyword evidence="1" id="KW-1133">Transmembrane helix</keyword>
<feature type="transmembrane region" description="Helical" evidence="1">
    <location>
        <begin position="180"/>
        <end position="210"/>
    </location>
</feature>
<evidence type="ECO:0000313" key="3">
    <source>
        <dbReference type="Proteomes" id="UP000658278"/>
    </source>
</evidence>
<comment type="caution">
    <text evidence="2">The sequence shown here is derived from an EMBL/GenBank/DDBJ whole genome shotgun (WGS) entry which is preliminary data.</text>
</comment>
<evidence type="ECO:0000256" key="1">
    <source>
        <dbReference type="SAM" id="Phobius"/>
    </source>
</evidence>
<evidence type="ECO:0000313" key="2">
    <source>
        <dbReference type="EMBL" id="MBK1827751.1"/>
    </source>
</evidence>
<dbReference type="Pfam" id="PF01944">
    <property type="entry name" value="SpoIIM"/>
    <property type="match status" value="1"/>
</dbReference>